<proteinExistence type="predicted"/>
<evidence type="ECO:0000313" key="2">
    <source>
        <dbReference type="Proteomes" id="UP000634136"/>
    </source>
</evidence>
<keyword evidence="2" id="KW-1185">Reference proteome</keyword>
<sequence length="19" mass="2250">MEGDEHAEEDTWDTTNKLE</sequence>
<dbReference type="AlphaFoldDB" id="A0A834WCL8"/>
<organism evidence="1 2">
    <name type="scientific">Senna tora</name>
    <dbReference type="NCBI Taxonomy" id="362788"/>
    <lineage>
        <taxon>Eukaryota</taxon>
        <taxon>Viridiplantae</taxon>
        <taxon>Streptophyta</taxon>
        <taxon>Embryophyta</taxon>
        <taxon>Tracheophyta</taxon>
        <taxon>Spermatophyta</taxon>
        <taxon>Magnoliopsida</taxon>
        <taxon>eudicotyledons</taxon>
        <taxon>Gunneridae</taxon>
        <taxon>Pentapetalae</taxon>
        <taxon>rosids</taxon>
        <taxon>fabids</taxon>
        <taxon>Fabales</taxon>
        <taxon>Fabaceae</taxon>
        <taxon>Caesalpinioideae</taxon>
        <taxon>Cassia clade</taxon>
        <taxon>Senna</taxon>
    </lineage>
</organism>
<comment type="caution">
    <text evidence="1">The sequence shown here is derived from an EMBL/GenBank/DDBJ whole genome shotgun (WGS) entry which is preliminary data.</text>
</comment>
<reference evidence="1" key="1">
    <citation type="submission" date="2020-09" db="EMBL/GenBank/DDBJ databases">
        <title>Genome-Enabled Discovery of Anthraquinone Biosynthesis in Senna tora.</title>
        <authorList>
            <person name="Kang S.-H."/>
            <person name="Pandey R.P."/>
            <person name="Lee C.-M."/>
            <person name="Sim J.-S."/>
            <person name="Jeong J.-T."/>
            <person name="Choi B.-S."/>
            <person name="Jung M."/>
            <person name="Ginzburg D."/>
            <person name="Zhao K."/>
            <person name="Won S.Y."/>
            <person name="Oh T.-J."/>
            <person name="Yu Y."/>
            <person name="Kim N.-H."/>
            <person name="Lee O.R."/>
            <person name="Lee T.-H."/>
            <person name="Bashyal P."/>
            <person name="Kim T.-S."/>
            <person name="Lee W.-H."/>
            <person name="Kawkins C."/>
            <person name="Kim C.-K."/>
            <person name="Kim J.S."/>
            <person name="Ahn B.O."/>
            <person name="Rhee S.Y."/>
            <person name="Sohng J.K."/>
        </authorList>
    </citation>
    <scope>NUCLEOTIDE SEQUENCE</scope>
    <source>
        <tissue evidence="1">Leaf</tissue>
    </source>
</reference>
<evidence type="ECO:0000313" key="1">
    <source>
        <dbReference type="EMBL" id="KAF7818435.1"/>
    </source>
</evidence>
<gene>
    <name evidence="1" type="ORF">G2W53_023890</name>
</gene>
<dbReference type="Proteomes" id="UP000634136">
    <property type="component" value="Unassembled WGS sequence"/>
</dbReference>
<accession>A0A834WCL8</accession>
<dbReference type="EMBL" id="JAAIUW010000008">
    <property type="protein sequence ID" value="KAF7818435.1"/>
    <property type="molecule type" value="Genomic_DNA"/>
</dbReference>
<name>A0A834WCL8_9FABA</name>
<protein>
    <submittedName>
        <fullName evidence="1">Uncharacterized protein</fullName>
    </submittedName>
</protein>